<organism evidence="1 2">
    <name type="scientific">Amycolatopsis alba DSM 44262</name>
    <dbReference type="NCBI Taxonomy" id="1125972"/>
    <lineage>
        <taxon>Bacteria</taxon>
        <taxon>Bacillati</taxon>
        <taxon>Actinomycetota</taxon>
        <taxon>Actinomycetes</taxon>
        <taxon>Pseudonocardiales</taxon>
        <taxon>Pseudonocardiaceae</taxon>
        <taxon>Amycolatopsis</taxon>
    </lineage>
</organism>
<dbReference type="RefSeq" id="WP_026466851.1">
    <property type="nucleotide sequence ID" value="NZ_KB913032.1"/>
</dbReference>
<dbReference type="EMBL" id="NMQU01000101">
    <property type="protein sequence ID" value="OXM45633.1"/>
    <property type="molecule type" value="Genomic_DNA"/>
</dbReference>
<keyword evidence="2" id="KW-1185">Reference proteome</keyword>
<protein>
    <submittedName>
        <fullName evidence="1">Uncharacterized protein</fullName>
    </submittedName>
</protein>
<gene>
    <name evidence="1" type="ORF">CFP75_30355</name>
</gene>
<evidence type="ECO:0000313" key="1">
    <source>
        <dbReference type="EMBL" id="OXM45633.1"/>
    </source>
</evidence>
<accession>A0A229RG36</accession>
<proteinExistence type="predicted"/>
<reference evidence="1 2" key="1">
    <citation type="submission" date="2017-07" db="EMBL/GenBank/DDBJ databases">
        <title>Amycolatopsis alba DSM 44262 Genome sequencing and assembly.</title>
        <authorList>
            <person name="Kaur N."/>
            <person name="Mayilraj S."/>
        </authorList>
    </citation>
    <scope>NUCLEOTIDE SEQUENCE [LARGE SCALE GENOMIC DNA]</scope>
    <source>
        <strain evidence="1 2">DSM 44262</strain>
    </source>
</reference>
<dbReference type="AlphaFoldDB" id="A0A229RG36"/>
<dbReference type="Proteomes" id="UP000215563">
    <property type="component" value="Unassembled WGS sequence"/>
</dbReference>
<sequence>MTFDIIGLCREEPGPATVVPALAAAGGELRADIRDEPPLIRLLHPDGRLLTTVEDVHLVRVEGEARRLLGIGEDVEVPHPVWWVEVWAPGDDPEAETAARAFTTALVAGTGGLSWSNR</sequence>
<dbReference type="OrthoDB" id="3392321at2"/>
<evidence type="ECO:0000313" key="2">
    <source>
        <dbReference type="Proteomes" id="UP000215563"/>
    </source>
</evidence>
<comment type="caution">
    <text evidence="1">The sequence shown here is derived from an EMBL/GenBank/DDBJ whole genome shotgun (WGS) entry which is preliminary data.</text>
</comment>
<name>A0A229RG36_AMYAL</name>